<feature type="signal peptide" evidence="2">
    <location>
        <begin position="1"/>
        <end position="17"/>
    </location>
</feature>
<proteinExistence type="inferred from homology"/>
<dbReference type="Gene3D" id="3.20.80.10">
    <property type="entry name" value="Regulatory factor, effector binding domain"/>
    <property type="match status" value="1"/>
</dbReference>
<accession>A0AAN8JW62</accession>
<evidence type="ECO:0008006" key="5">
    <source>
        <dbReference type="Google" id="ProtNLM"/>
    </source>
</evidence>
<dbReference type="Proteomes" id="UP001347796">
    <property type="component" value="Unassembled WGS sequence"/>
</dbReference>
<evidence type="ECO:0000313" key="3">
    <source>
        <dbReference type="EMBL" id="KAK6186827.1"/>
    </source>
</evidence>
<gene>
    <name evidence="3" type="ORF">SNE40_006097</name>
</gene>
<dbReference type="PANTHER" id="PTHR11220:SF73">
    <property type="entry name" value="HEME-BINDING PROTEIN 2"/>
    <property type="match status" value="1"/>
</dbReference>
<comment type="similarity">
    <text evidence="1">Belongs to the HEBP family.</text>
</comment>
<keyword evidence="2" id="KW-0732">Signal</keyword>
<feature type="chain" id="PRO_5042872695" description="Heme-binding protein 2" evidence="2">
    <location>
        <begin position="18"/>
        <end position="255"/>
    </location>
</feature>
<reference evidence="3 4" key="1">
    <citation type="submission" date="2024-01" db="EMBL/GenBank/DDBJ databases">
        <title>The genome of the rayed Mediterranean limpet Patella caerulea (Linnaeus, 1758).</title>
        <authorList>
            <person name="Anh-Thu Weber A."/>
            <person name="Halstead-Nussloch G."/>
        </authorList>
    </citation>
    <scope>NUCLEOTIDE SEQUENCE [LARGE SCALE GENOMIC DNA]</scope>
    <source>
        <strain evidence="3">AATW-2023a</strain>
        <tissue evidence="3">Whole specimen</tissue>
    </source>
</reference>
<protein>
    <recommendedName>
        <fullName evidence="5">Heme-binding protein 2</fullName>
    </recommendedName>
</protein>
<keyword evidence="4" id="KW-1185">Reference proteome</keyword>
<name>A0AAN8JW62_PATCE</name>
<evidence type="ECO:0000256" key="2">
    <source>
        <dbReference type="SAM" id="SignalP"/>
    </source>
</evidence>
<dbReference type="Pfam" id="PF04832">
    <property type="entry name" value="SOUL"/>
    <property type="match status" value="1"/>
</dbReference>
<sequence length="255" mass="28977">MLFKVVSLCFLLQLVHGNIVPGLDLQSSYQSIRRMLDVKPVQKLVENFKIKPIQKLVENFEQTDGNQQVSTGTVPKFCHKLDCPAFTVVKNVKGKYEKRSYPTTHWVSTQLTGIDFTQAQRTMFMRLFHYISGNNSKGEKIAMTVPVITRLIPGAGPACESNFTMSFYLANKVTDPPTPSDPTVKVTKFEPFDAYVKSFSGYMITASQWVKRARQLATDLNGSGENYNNKYFYTAGYDNPLTVLLRHNEVWYMAK</sequence>
<dbReference type="EMBL" id="JAZGQO010000005">
    <property type="protein sequence ID" value="KAK6186827.1"/>
    <property type="molecule type" value="Genomic_DNA"/>
</dbReference>
<comment type="caution">
    <text evidence="3">The sequence shown here is derived from an EMBL/GenBank/DDBJ whole genome shotgun (WGS) entry which is preliminary data.</text>
</comment>
<organism evidence="3 4">
    <name type="scientific">Patella caerulea</name>
    <name type="common">Rayed Mediterranean limpet</name>
    <dbReference type="NCBI Taxonomy" id="87958"/>
    <lineage>
        <taxon>Eukaryota</taxon>
        <taxon>Metazoa</taxon>
        <taxon>Spiralia</taxon>
        <taxon>Lophotrochozoa</taxon>
        <taxon>Mollusca</taxon>
        <taxon>Gastropoda</taxon>
        <taxon>Patellogastropoda</taxon>
        <taxon>Patelloidea</taxon>
        <taxon>Patellidae</taxon>
        <taxon>Patella</taxon>
    </lineage>
</organism>
<dbReference type="InterPro" id="IPR006917">
    <property type="entry name" value="SOUL_heme-bd"/>
</dbReference>
<dbReference type="AlphaFoldDB" id="A0AAN8JW62"/>
<evidence type="ECO:0000256" key="1">
    <source>
        <dbReference type="ARBA" id="ARBA00009817"/>
    </source>
</evidence>
<dbReference type="PANTHER" id="PTHR11220">
    <property type="entry name" value="HEME-BINDING PROTEIN-RELATED"/>
    <property type="match status" value="1"/>
</dbReference>
<evidence type="ECO:0000313" key="4">
    <source>
        <dbReference type="Proteomes" id="UP001347796"/>
    </source>
</evidence>
<dbReference type="FunFam" id="3.20.80.10:FF:000002">
    <property type="entry name" value="Heme-binding protein 2"/>
    <property type="match status" value="1"/>
</dbReference>
<dbReference type="SUPFAM" id="SSF55136">
    <property type="entry name" value="Probable bacterial effector-binding domain"/>
    <property type="match status" value="1"/>
</dbReference>
<dbReference type="InterPro" id="IPR011256">
    <property type="entry name" value="Reg_factor_effector_dom_sf"/>
</dbReference>